<reference evidence="5 6" key="1">
    <citation type="submission" date="2017-10" db="EMBL/GenBank/DDBJ databases">
        <title>Paenichitinophaga pekingensis gen. nov., sp. nov., isolated from activated sludge.</title>
        <authorList>
            <person name="Jin D."/>
            <person name="Kong X."/>
            <person name="Deng Y."/>
            <person name="Bai Z."/>
        </authorList>
    </citation>
    <scope>NUCLEOTIDE SEQUENCE [LARGE SCALE GENOMIC DNA]</scope>
    <source>
        <strain evidence="5 6">13</strain>
    </source>
</reference>
<dbReference type="KEGG" id="cbae:COR50_18080"/>
<dbReference type="Proteomes" id="UP000220133">
    <property type="component" value="Chromosome"/>
</dbReference>
<dbReference type="CDD" id="cd19481">
    <property type="entry name" value="RecA-like_protease"/>
    <property type="match status" value="1"/>
</dbReference>
<keyword evidence="3" id="KW-0067">ATP-binding</keyword>
<evidence type="ECO:0000313" key="6">
    <source>
        <dbReference type="Proteomes" id="UP000220133"/>
    </source>
</evidence>
<dbReference type="InterPro" id="IPR003593">
    <property type="entry name" value="AAA+_ATPase"/>
</dbReference>
<proteinExistence type="inferred from homology"/>
<evidence type="ECO:0000256" key="3">
    <source>
        <dbReference type="ARBA" id="ARBA00022840"/>
    </source>
</evidence>
<comment type="similarity">
    <text evidence="1">Belongs to the AAA ATPase family.</text>
</comment>
<name>A0A291QYC7_9BACT</name>
<accession>A0A291QYC7</accession>
<dbReference type="GO" id="GO:0005524">
    <property type="term" value="F:ATP binding"/>
    <property type="evidence" value="ECO:0007669"/>
    <property type="project" value="UniProtKB-KW"/>
</dbReference>
<protein>
    <submittedName>
        <fullName evidence="5">ATPase</fullName>
    </submittedName>
</protein>
<feature type="domain" description="AAA+ ATPase" evidence="4">
    <location>
        <begin position="49"/>
        <end position="181"/>
    </location>
</feature>
<evidence type="ECO:0000259" key="4">
    <source>
        <dbReference type="SMART" id="SM00382"/>
    </source>
</evidence>
<dbReference type="InterPro" id="IPR003959">
    <property type="entry name" value="ATPase_AAA_core"/>
</dbReference>
<evidence type="ECO:0000256" key="2">
    <source>
        <dbReference type="ARBA" id="ARBA00022741"/>
    </source>
</evidence>
<keyword evidence="6" id="KW-1185">Reference proteome</keyword>
<dbReference type="SUPFAM" id="SSF52540">
    <property type="entry name" value="P-loop containing nucleoside triphosphate hydrolases"/>
    <property type="match status" value="1"/>
</dbReference>
<sequence length="250" mass="28273">MNILDLVINEKEPTLLEDLRLSDHNRKDISALLKEHQYIEELSKYGLPVNNKLFLHGSSGCGKTMTAKAIAQALKKPLLVLNLSNIVCSKIGETAQNLKLVFDKAAREKAVLFLDEFDHIGKSRAMDDTDVGEMKRLVNTLLQLIDYFPGNSLLIAATNHIEVIDHALLRRFQLRIGYQMPAREQLDAYYDELLSRFPPALQDIDRSYDISYAEAKDTAMTQVKSSLIAQLESQQERAFNIDEGPLSRVN</sequence>
<dbReference type="EMBL" id="CP023777">
    <property type="protein sequence ID" value="ATL48921.1"/>
    <property type="molecule type" value="Genomic_DNA"/>
</dbReference>
<dbReference type="RefSeq" id="WP_098195290.1">
    <property type="nucleotide sequence ID" value="NZ_CP023777.1"/>
</dbReference>
<gene>
    <name evidence="5" type="ORF">COR50_18080</name>
</gene>
<dbReference type="InterPro" id="IPR027417">
    <property type="entry name" value="P-loop_NTPase"/>
</dbReference>
<dbReference type="PANTHER" id="PTHR23073">
    <property type="entry name" value="26S PROTEASOME REGULATORY SUBUNIT"/>
    <property type="match status" value="1"/>
</dbReference>
<dbReference type="OrthoDB" id="7438987at2"/>
<organism evidence="5 6">
    <name type="scientific">Chitinophaga caeni</name>
    <dbReference type="NCBI Taxonomy" id="2029983"/>
    <lineage>
        <taxon>Bacteria</taxon>
        <taxon>Pseudomonadati</taxon>
        <taxon>Bacteroidota</taxon>
        <taxon>Chitinophagia</taxon>
        <taxon>Chitinophagales</taxon>
        <taxon>Chitinophagaceae</taxon>
        <taxon>Chitinophaga</taxon>
    </lineage>
</organism>
<dbReference type="SMART" id="SM00382">
    <property type="entry name" value="AAA"/>
    <property type="match status" value="1"/>
</dbReference>
<keyword evidence="2" id="KW-0547">Nucleotide-binding</keyword>
<dbReference type="GO" id="GO:0016887">
    <property type="term" value="F:ATP hydrolysis activity"/>
    <property type="evidence" value="ECO:0007669"/>
    <property type="project" value="InterPro"/>
</dbReference>
<dbReference type="Pfam" id="PF00004">
    <property type="entry name" value="AAA"/>
    <property type="match status" value="1"/>
</dbReference>
<evidence type="ECO:0000313" key="5">
    <source>
        <dbReference type="EMBL" id="ATL48921.1"/>
    </source>
</evidence>
<evidence type="ECO:0000256" key="1">
    <source>
        <dbReference type="ARBA" id="ARBA00006914"/>
    </source>
</evidence>
<dbReference type="InterPro" id="IPR050221">
    <property type="entry name" value="26S_Proteasome_ATPase"/>
</dbReference>
<dbReference type="AlphaFoldDB" id="A0A291QYC7"/>
<dbReference type="Gene3D" id="3.40.50.300">
    <property type="entry name" value="P-loop containing nucleotide triphosphate hydrolases"/>
    <property type="match status" value="1"/>
</dbReference>